<dbReference type="Proteomes" id="UP000032735">
    <property type="component" value="Chromosome"/>
</dbReference>
<dbReference type="InterPro" id="IPR031807">
    <property type="entry name" value="HicB-like"/>
</dbReference>
<dbReference type="SUPFAM" id="SSF143100">
    <property type="entry name" value="TTHA1013/TTHA0281-like"/>
    <property type="match status" value="1"/>
</dbReference>
<evidence type="ECO:0000313" key="2">
    <source>
        <dbReference type="EMBL" id="CDG20675.1"/>
    </source>
</evidence>
<evidence type="ECO:0000313" key="3">
    <source>
        <dbReference type="Proteomes" id="UP000032735"/>
    </source>
</evidence>
<dbReference type="OrthoDB" id="5772151at2"/>
<proteinExistence type="predicted"/>
<organism evidence="2 3">
    <name type="scientific">Xenorhabdus poinarii G6</name>
    <dbReference type="NCBI Taxonomy" id="1354304"/>
    <lineage>
        <taxon>Bacteria</taxon>
        <taxon>Pseudomonadati</taxon>
        <taxon>Pseudomonadota</taxon>
        <taxon>Gammaproteobacteria</taxon>
        <taxon>Enterobacterales</taxon>
        <taxon>Morganellaceae</taxon>
        <taxon>Xenorhabdus</taxon>
    </lineage>
</organism>
<accession>A0A068R3H8</accession>
<protein>
    <submittedName>
        <fullName evidence="2">Uncharacterized HTH-type transcriptional regulator ydcQ</fullName>
    </submittedName>
</protein>
<sequence>MYYPAEFVKEDNGYTVTFRDIPEAITCGTDMPEAMEMAEDVLLSCVEIYFDMDKNFPLPNSEIQEDEQWVYLPDSVYAKILLNNELLKANINKAELSRLTGIRPPEIQRILAPRHATKIDTISRAVAAIGKKLSLSVI</sequence>
<dbReference type="KEGG" id="xpo:XPG1_1020"/>
<dbReference type="STRING" id="1354304.XPG1_1020"/>
<feature type="domain" description="HicB-like antitoxin of toxin-antitoxin system" evidence="1">
    <location>
        <begin position="9"/>
        <end position="93"/>
    </location>
</feature>
<dbReference type="Pfam" id="PF15919">
    <property type="entry name" value="HicB_lk_antitox"/>
    <property type="match status" value="1"/>
</dbReference>
<dbReference type="Gene3D" id="3.30.160.250">
    <property type="match status" value="1"/>
</dbReference>
<dbReference type="EMBL" id="FO704551">
    <property type="protein sequence ID" value="CDG20675.1"/>
    <property type="molecule type" value="Genomic_DNA"/>
</dbReference>
<name>A0A068R3H8_9GAMM</name>
<dbReference type="RefSeq" id="WP_045958022.1">
    <property type="nucleotide sequence ID" value="NZ_FO704551.1"/>
</dbReference>
<reference evidence="2 3" key="1">
    <citation type="submission" date="2013-07" db="EMBL/GenBank/DDBJ databases">
        <authorList>
            <person name="Genoscope - CEA"/>
        </authorList>
    </citation>
    <scope>NUCLEOTIDE SEQUENCE [LARGE SCALE GENOMIC DNA]</scope>
    <source>
        <strain evidence="2 3">G6</strain>
    </source>
</reference>
<dbReference type="InterPro" id="IPR035069">
    <property type="entry name" value="TTHA1013/TTHA0281-like"/>
</dbReference>
<dbReference type="AlphaFoldDB" id="A0A068R3H8"/>
<evidence type="ECO:0000259" key="1">
    <source>
        <dbReference type="Pfam" id="PF15919"/>
    </source>
</evidence>
<dbReference type="HOGENOM" id="CLU_140890_2_0_6"/>
<keyword evidence="3" id="KW-1185">Reference proteome</keyword>
<gene>
    <name evidence="2" type="primary">ydcQ</name>
    <name evidence="2" type="ORF">XPG1_1020</name>
</gene>